<gene>
    <name evidence="1" type="ORF">GCM10010993_22450</name>
</gene>
<accession>A0ABQ1MMW8</accession>
<organism evidence="1 2">
    <name type="scientific">Belliella aquatica</name>
    <dbReference type="NCBI Taxonomy" id="1323734"/>
    <lineage>
        <taxon>Bacteria</taxon>
        <taxon>Pseudomonadati</taxon>
        <taxon>Bacteroidota</taxon>
        <taxon>Cytophagia</taxon>
        <taxon>Cytophagales</taxon>
        <taxon>Cyclobacteriaceae</taxon>
        <taxon>Belliella</taxon>
    </lineage>
</organism>
<keyword evidence="2" id="KW-1185">Reference proteome</keyword>
<evidence type="ECO:0000313" key="2">
    <source>
        <dbReference type="Proteomes" id="UP000635885"/>
    </source>
</evidence>
<dbReference type="RefSeq" id="WP_188442892.1">
    <property type="nucleotide sequence ID" value="NZ_BMFD01000007.1"/>
</dbReference>
<sequence length="217" mass="25155">MKNISIILLFFLIASCSSKENNNNSTIEVDENYQDDQNFENYIHKYGFAENDTPAWYMKDTDGIVIEEIAESFEKSSVEIQGFSLDSLLKGNAVKNLGLTLNNSRSEINFNDYLNEKKTLYLTEKNNLLKHISIYDLREIDVTLEEINLSRLNLVSYKNKYPGSYSLRNLFSLSASSHLAPLDSVKSIQHTFLWTSNGRLDLIWVNERPHMLDYWVF</sequence>
<evidence type="ECO:0000313" key="1">
    <source>
        <dbReference type="EMBL" id="GGC43434.1"/>
    </source>
</evidence>
<dbReference type="EMBL" id="BMFD01000007">
    <property type="protein sequence ID" value="GGC43434.1"/>
    <property type="molecule type" value="Genomic_DNA"/>
</dbReference>
<dbReference type="Proteomes" id="UP000635885">
    <property type="component" value="Unassembled WGS sequence"/>
</dbReference>
<dbReference type="PROSITE" id="PS51257">
    <property type="entry name" value="PROKAR_LIPOPROTEIN"/>
    <property type="match status" value="1"/>
</dbReference>
<protein>
    <submittedName>
        <fullName evidence="1">Uncharacterized protein</fullName>
    </submittedName>
</protein>
<reference evidence="2" key="1">
    <citation type="journal article" date="2019" name="Int. J. Syst. Evol. Microbiol.">
        <title>The Global Catalogue of Microorganisms (GCM) 10K type strain sequencing project: providing services to taxonomists for standard genome sequencing and annotation.</title>
        <authorList>
            <consortium name="The Broad Institute Genomics Platform"/>
            <consortium name="The Broad Institute Genome Sequencing Center for Infectious Disease"/>
            <person name="Wu L."/>
            <person name="Ma J."/>
        </authorList>
    </citation>
    <scope>NUCLEOTIDE SEQUENCE [LARGE SCALE GENOMIC DNA]</scope>
    <source>
        <strain evidence="2">CGMCC 1.12479</strain>
    </source>
</reference>
<name>A0ABQ1MMW8_9BACT</name>
<comment type="caution">
    <text evidence="1">The sequence shown here is derived from an EMBL/GenBank/DDBJ whole genome shotgun (WGS) entry which is preliminary data.</text>
</comment>
<proteinExistence type="predicted"/>